<dbReference type="NCBIfam" id="TIGR00254">
    <property type="entry name" value="GGDEF"/>
    <property type="match status" value="1"/>
</dbReference>
<dbReference type="SMART" id="SM00086">
    <property type="entry name" value="PAC"/>
    <property type="match status" value="3"/>
</dbReference>
<feature type="domain" description="PAC" evidence="4">
    <location>
        <begin position="207"/>
        <end position="259"/>
    </location>
</feature>
<dbReference type="InterPro" id="IPR013656">
    <property type="entry name" value="PAS_4"/>
</dbReference>
<feature type="coiled-coil region" evidence="2">
    <location>
        <begin position="244"/>
        <end position="271"/>
    </location>
</feature>
<dbReference type="CDD" id="cd01948">
    <property type="entry name" value="EAL"/>
    <property type="match status" value="1"/>
</dbReference>
<sequence>MHFLIISAQPETVARVKDALGWMAEGGVRTAHSLGEALDILKGRDADTIGGLIVDPKFADRAPDEGLIELRRVAPKKMLLAILRAGGVRIAPKPMSAVIDHVLDMDGLTHEKMVWAVQFAEHRRKKSDVRLRNSRRYRHFTLASTDWLWEMDSELRFSYLSPHFEAATGLQTSAVIGLSRPDLIRSVREPGAYEAHLEQLRKHEPFSNFQYVTEIADGKEAVFELSGVPVFSSDGSFEGYRGTGANVTERIRAEERERENAENLRAFLNATPDPAALIDLDFKVLLVNDAMARWRQKPAQAILGETFFDHPQAKLNRQRLSWIREVIARRNPVKGVVTVRGAWFEDNYYPVFDDTGKVTRIAIYARNISAERAALEDLRRSEMRFTKAFMASPNLMVISTLKDGVHFDVNDAWINTLGYSREEALGHTAQEIGVWPSLGERERFVQAFHANQGAFRDLEVQFCCKSGEIRDFLLSGEKINLDDSEDDLVLLVAHDITERKRVEKQLRLGATVYDNTTEAIMVSDSDNNIIDVNPAFTTITGYSREEGIGRKPSMLQSGRHDKAFYEAMWTTLLAQGNWQGEVWNRRKNGELYPEWLSISVIENGAGAVDSYVALFSDISKLKQDEERIRYQANYDALTGLPNRTLFMDRLWQTLEISRRENRMAALMFIDLDHFKLINDTLGHAAGDMLLQEVSRRLTNCVRGEDTVSRLGGDEFTITLPSIAKEMAATVVSGKVLAALSEPLFIDGAEVHVTASIGITLFPRDGDTPEELLKNADAAMYRAKDVGRNTYQFFTMELQEQVLERMLLEREMRHAITRDELELYYQPLVCVQRGRVIGAEVLLRWNHAVRGQIAPADFIPLAEETGLIVDIGKWVLEQACARLARWNEEGIAPDKLAINLSVRQFKQGNLLEIIQDVMERHSVGGHLLEMEITESLLADDSTNIMGTLKALRGMGVQLSIDDFGTGYSSFAYLKMFPIDTIKIDRAFICDMTEKEESASIVRAIIAMSHSLNLKVVGEGVEHLTQFDFLRELGCDLAQGYYLGRPMCAVDFEASLRSPTLDCVGDKNRVRAAEGNADT</sequence>
<dbReference type="InterPro" id="IPR043128">
    <property type="entry name" value="Rev_trsase/Diguanyl_cyclase"/>
</dbReference>
<protein>
    <submittedName>
        <fullName evidence="7">Periplasmic sensor diguanylate cyclase/phosphodiesterase</fullName>
    </submittedName>
</protein>
<dbReference type="SMART" id="SM00091">
    <property type="entry name" value="PAS"/>
    <property type="match status" value="4"/>
</dbReference>
<dbReference type="Gene3D" id="3.30.70.270">
    <property type="match status" value="1"/>
</dbReference>
<dbReference type="Proteomes" id="UP000295304">
    <property type="component" value="Unassembled WGS sequence"/>
</dbReference>
<dbReference type="PROSITE" id="PS50112">
    <property type="entry name" value="PAS"/>
    <property type="match status" value="1"/>
</dbReference>
<accession>A0A4V2UNW1</accession>
<evidence type="ECO:0000256" key="1">
    <source>
        <dbReference type="ARBA" id="ARBA00051114"/>
    </source>
</evidence>
<dbReference type="SMART" id="SM00052">
    <property type="entry name" value="EAL"/>
    <property type="match status" value="1"/>
</dbReference>
<dbReference type="SMART" id="SM00267">
    <property type="entry name" value="GGDEF"/>
    <property type="match status" value="1"/>
</dbReference>
<dbReference type="InterPro" id="IPR001610">
    <property type="entry name" value="PAC"/>
</dbReference>
<dbReference type="GO" id="GO:0071732">
    <property type="term" value="P:cellular response to nitric oxide"/>
    <property type="evidence" value="ECO:0007669"/>
    <property type="project" value="UniProtKB-ARBA"/>
</dbReference>
<organism evidence="7 8">
    <name type="scientific">Varunaivibrio sulfuroxidans</name>
    <dbReference type="NCBI Taxonomy" id="1773489"/>
    <lineage>
        <taxon>Bacteria</taxon>
        <taxon>Pseudomonadati</taxon>
        <taxon>Pseudomonadota</taxon>
        <taxon>Alphaproteobacteria</taxon>
        <taxon>Rhodospirillales</taxon>
        <taxon>Magnetovibrionaceae</taxon>
        <taxon>Varunaivibrio</taxon>
    </lineage>
</organism>
<dbReference type="SUPFAM" id="SSF55073">
    <property type="entry name" value="Nucleotide cyclase"/>
    <property type="match status" value="1"/>
</dbReference>
<dbReference type="InterPro" id="IPR000014">
    <property type="entry name" value="PAS"/>
</dbReference>
<dbReference type="InterPro" id="IPR035965">
    <property type="entry name" value="PAS-like_dom_sf"/>
</dbReference>
<feature type="domain" description="PAC" evidence="4">
    <location>
        <begin position="578"/>
        <end position="630"/>
    </location>
</feature>
<dbReference type="Pfam" id="PF00563">
    <property type="entry name" value="EAL"/>
    <property type="match status" value="1"/>
</dbReference>
<dbReference type="SUPFAM" id="SSF55785">
    <property type="entry name" value="PYP-like sensor domain (PAS domain)"/>
    <property type="match status" value="4"/>
</dbReference>
<feature type="domain" description="PAC" evidence="4">
    <location>
        <begin position="456"/>
        <end position="508"/>
    </location>
</feature>
<dbReference type="Pfam" id="PF13426">
    <property type="entry name" value="PAS_9"/>
    <property type="match status" value="2"/>
</dbReference>
<evidence type="ECO:0000259" key="3">
    <source>
        <dbReference type="PROSITE" id="PS50112"/>
    </source>
</evidence>
<evidence type="ECO:0000256" key="2">
    <source>
        <dbReference type="SAM" id="Coils"/>
    </source>
</evidence>
<dbReference type="SUPFAM" id="SSF141868">
    <property type="entry name" value="EAL domain-like"/>
    <property type="match status" value="1"/>
</dbReference>
<dbReference type="CDD" id="cd01949">
    <property type="entry name" value="GGDEF"/>
    <property type="match status" value="1"/>
</dbReference>
<dbReference type="CDD" id="cd00130">
    <property type="entry name" value="PAS"/>
    <property type="match status" value="4"/>
</dbReference>
<dbReference type="InterPro" id="IPR052155">
    <property type="entry name" value="Biofilm_reg_signaling"/>
</dbReference>
<dbReference type="FunFam" id="3.30.70.270:FF:000001">
    <property type="entry name" value="Diguanylate cyclase domain protein"/>
    <property type="match status" value="1"/>
</dbReference>
<dbReference type="Pfam" id="PF00990">
    <property type="entry name" value="GGDEF"/>
    <property type="match status" value="1"/>
</dbReference>
<dbReference type="GO" id="GO:0071111">
    <property type="term" value="F:cyclic-guanylate-specific phosphodiesterase activity"/>
    <property type="evidence" value="ECO:0007669"/>
    <property type="project" value="UniProtKB-EC"/>
</dbReference>
<comment type="catalytic activity">
    <reaction evidence="1">
        <text>3',3'-c-di-GMP + H2O = 5'-phosphoguanylyl(3'-&gt;5')guanosine + H(+)</text>
        <dbReference type="Rhea" id="RHEA:24902"/>
        <dbReference type="ChEBI" id="CHEBI:15377"/>
        <dbReference type="ChEBI" id="CHEBI:15378"/>
        <dbReference type="ChEBI" id="CHEBI:58754"/>
        <dbReference type="ChEBI" id="CHEBI:58805"/>
        <dbReference type="EC" id="3.1.4.52"/>
    </reaction>
    <physiologicalReaction direction="left-to-right" evidence="1">
        <dbReference type="Rhea" id="RHEA:24903"/>
    </physiologicalReaction>
</comment>
<evidence type="ECO:0000313" key="8">
    <source>
        <dbReference type="Proteomes" id="UP000295304"/>
    </source>
</evidence>
<gene>
    <name evidence="7" type="ORF">EDD55_103184</name>
</gene>
<dbReference type="InterPro" id="IPR035919">
    <property type="entry name" value="EAL_sf"/>
</dbReference>
<comment type="caution">
    <text evidence="7">The sequence shown here is derived from an EMBL/GenBank/DDBJ whole genome shotgun (WGS) entry which is preliminary data.</text>
</comment>
<dbReference type="Gene3D" id="3.20.20.450">
    <property type="entry name" value="EAL domain"/>
    <property type="match status" value="1"/>
</dbReference>
<dbReference type="PROSITE" id="PS50113">
    <property type="entry name" value="PAC"/>
    <property type="match status" value="3"/>
</dbReference>
<proteinExistence type="predicted"/>
<dbReference type="PANTHER" id="PTHR44757:SF2">
    <property type="entry name" value="BIOFILM ARCHITECTURE MAINTENANCE PROTEIN MBAA"/>
    <property type="match status" value="1"/>
</dbReference>
<dbReference type="Gene3D" id="3.30.450.20">
    <property type="entry name" value="PAS domain"/>
    <property type="match status" value="4"/>
</dbReference>
<dbReference type="PROSITE" id="PS50883">
    <property type="entry name" value="EAL"/>
    <property type="match status" value="1"/>
</dbReference>
<keyword evidence="8" id="KW-1185">Reference proteome</keyword>
<feature type="domain" description="EAL" evidence="5">
    <location>
        <begin position="804"/>
        <end position="1058"/>
    </location>
</feature>
<dbReference type="InterPro" id="IPR000160">
    <property type="entry name" value="GGDEF_dom"/>
</dbReference>
<dbReference type="NCBIfam" id="TIGR00229">
    <property type="entry name" value="sensory_box"/>
    <property type="match status" value="3"/>
</dbReference>
<name>A0A4V2UNW1_9PROT</name>
<dbReference type="InterPro" id="IPR001633">
    <property type="entry name" value="EAL_dom"/>
</dbReference>
<dbReference type="Pfam" id="PF08448">
    <property type="entry name" value="PAS_4"/>
    <property type="match status" value="2"/>
</dbReference>
<evidence type="ECO:0000259" key="5">
    <source>
        <dbReference type="PROSITE" id="PS50883"/>
    </source>
</evidence>
<dbReference type="InterPro" id="IPR029787">
    <property type="entry name" value="Nucleotide_cyclase"/>
</dbReference>
<dbReference type="PROSITE" id="PS50887">
    <property type="entry name" value="GGDEF"/>
    <property type="match status" value="1"/>
</dbReference>
<feature type="domain" description="GGDEF" evidence="6">
    <location>
        <begin position="662"/>
        <end position="795"/>
    </location>
</feature>
<keyword evidence="2" id="KW-0175">Coiled coil</keyword>
<dbReference type="PANTHER" id="PTHR44757">
    <property type="entry name" value="DIGUANYLATE CYCLASE DGCP"/>
    <property type="match status" value="1"/>
</dbReference>
<dbReference type="EMBL" id="SLZW01000003">
    <property type="protein sequence ID" value="TCS63561.1"/>
    <property type="molecule type" value="Genomic_DNA"/>
</dbReference>
<reference evidence="7 8" key="1">
    <citation type="submission" date="2019-03" db="EMBL/GenBank/DDBJ databases">
        <title>Genomic Encyclopedia of Type Strains, Phase IV (KMG-IV): sequencing the most valuable type-strain genomes for metagenomic binning, comparative biology and taxonomic classification.</title>
        <authorList>
            <person name="Goeker M."/>
        </authorList>
    </citation>
    <scope>NUCLEOTIDE SEQUENCE [LARGE SCALE GENOMIC DNA]</scope>
    <source>
        <strain evidence="7 8">DSM 101688</strain>
    </source>
</reference>
<evidence type="ECO:0000259" key="4">
    <source>
        <dbReference type="PROSITE" id="PS50113"/>
    </source>
</evidence>
<dbReference type="FunFam" id="3.20.20.450:FF:000001">
    <property type="entry name" value="Cyclic di-GMP phosphodiesterase yahA"/>
    <property type="match status" value="1"/>
</dbReference>
<evidence type="ECO:0000259" key="6">
    <source>
        <dbReference type="PROSITE" id="PS50887"/>
    </source>
</evidence>
<evidence type="ECO:0000313" key="7">
    <source>
        <dbReference type="EMBL" id="TCS63561.1"/>
    </source>
</evidence>
<dbReference type="AlphaFoldDB" id="A0A4V2UNW1"/>
<dbReference type="InterPro" id="IPR000700">
    <property type="entry name" value="PAS-assoc_C"/>
</dbReference>
<feature type="domain" description="PAS" evidence="3">
    <location>
        <begin position="512"/>
        <end position="550"/>
    </location>
</feature>